<accession>A0AAD5JPC9</accession>
<feature type="transmembrane region" description="Helical" evidence="1">
    <location>
        <begin position="209"/>
        <end position="227"/>
    </location>
</feature>
<dbReference type="Proteomes" id="UP001209540">
    <property type="component" value="Unassembled WGS sequence"/>
</dbReference>
<evidence type="ECO:0000256" key="1">
    <source>
        <dbReference type="SAM" id="Phobius"/>
    </source>
</evidence>
<feature type="transmembrane region" description="Helical" evidence="1">
    <location>
        <begin position="6"/>
        <end position="22"/>
    </location>
</feature>
<keyword evidence="1" id="KW-1133">Transmembrane helix</keyword>
<evidence type="ECO:0000313" key="3">
    <source>
        <dbReference type="Proteomes" id="UP001209540"/>
    </source>
</evidence>
<reference evidence="2" key="1">
    <citation type="journal article" date="2022" name="IScience">
        <title>Evolution of zygomycete secretomes and the origins of terrestrial fungal ecologies.</title>
        <authorList>
            <person name="Chang Y."/>
            <person name="Wang Y."/>
            <person name="Mondo S."/>
            <person name="Ahrendt S."/>
            <person name="Andreopoulos W."/>
            <person name="Barry K."/>
            <person name="Beard J."/>
            <person name="Benny G.L."/>
            <person name="Blankenship S."/>
            <person name="Bonito G."/>
            <person name="Cuomo C."/>
            <person name="Desiro A."/>
            <person name="Gervers K.A."/>
            <person name="Hundley H."/>
            <person name="Kuo A."/>
            <person name="LaButti K."/>
            <person name="Lang B.F."/>
            <person name="Lipzen A."/>
            <person name="O'Donnell K."/>
            <person name="Pangilinan J."/>
            <person name="Reynolds N."/>
            <person name="Sandor L."/>
            <person name="Smith M.E."/>
            <person name="Tsang A."/>
            <person name="Grigoriev I.V."/>
            <person name="Stajich J.E."/>
            <person name="Spatafora J.W."/>
        </authorList>
    </citation>
    <scope>NUCLEOTIDE SEQUENCE</scope>
    <source>
        <strain evidence="2">RSA 2281</strain>
    </source>
</reference>
<proteinExistence type="predicted"/>
<feature type="transmembrane region" description="Helical" evidence="1">
    <location>
        <begin position="67"/>
        <end position="88"/>
    </location>
</feature>
<dbReference type="AlphaFoldDB" id="A0AAD5JPC9"/>
<feature type="transmembrane region" description="Helical" evidence="1">
    <location>
        <begin position="34"/>
        <end position="55"/>
    </location>
</feature>
<feature type="transmembrane region" description="Helical" evidence="1">
    <location>
        <begin position="180"/>
        <end position="197"/>
    </location>
</feature>
<name>A0AAD5JPC9_9FUNG</name>
<keyword evidence="1" id="KW-0812">Transmembrane</keyword>
<evidence type="ECO:0000313" key="2">
    <source>
        <dbReference type="EMBL" id="KAI9248504.1"/>
    </source>
</evidence>
<keyword evidence="1" id="KW-0472">Membrane</keyword>
<reference evidence="2" key="2">
    <citation type="submission" date="2023-02" db="EMBL/GenBank/DDBJ databases">
        <authorList>
            <consortium name="DOE Joint Genome Institute"/>
            <person name="Mondo S.J."/>
            <person name="Chang Y."/>
            <person name="Wang Y."/>
            <person name="Ahrendt S."/>
            <person name="Andreopoulos W."/>
            <person name="Barry K."/>
            <person name="Beard J."/>
            <person name="Benny G.L."/>
            <person name="Blankenship S."/>
            <person name="Bonito G."/>
            <person name="Cuomo C."/>
            <person name="Desiro A."/>
            <person name="Gervers K.A."/>
            <person name="Hundley H."/>
            <person name="Kuo A."/>
            <person name="LaButti K."/>
            <person name="Lang B.F."/>
            <person name="Lipzen A."/>
            <person name="O'Donnell K."/>
            <person name="Pangilinan J."/>
            <person name="Reynolds N."/>
            <person name="Sandor L."/>
            <person name="Smith M.W."/>
            <person name="Tsang A."/>
            <person name="Grigoriev I.V."/>
            <person name="Stajich J.E."/>
            <person name="Spatafora J.W."/>
        </authorList>
    </citation>
    <scope>NUCLEOTIDE SEQUENCE</scope>
    <source>
        <strain evidence="2">RSA 2281</strain>
    </source>
</reference>
<feature type="transmembrane region" description="Helical" evidence="1">
    <location>
        <begin position="239"/>
        <end position="260"/>
    </location>
</feature>
<evidence type="ECO:0008006" key="4">
    <source>
        <dbReference type="Google" id="ProtNLM"/>
    </source>
</evidence>
<protein>
    <recommendedName>
        <fullName evidence="4">Transmembrane protein</fullName>
    </recommendedName>
</protein>
<dbReference type="EMBL" id="JAIXMP010000038">
    <property type="protein sequence ID" value="KAI9248504.1"/>
    <property type="molecule type" value="Genomic_DNA"/>
</dbReference>
<organism evidence="2 3">
    <name type="scientific">Phascolomyces articulosus</name>
    <dbReference type="NCBI Taxonomy" id="60185"/>
    <lineage>
        <taxon>Eukaryota</taxon>
        <taxon>Fungi</taxon>
        <taxon>Fungi incertae sedis</taxon>
        <taxon>Mucoromycota</taxon>
        <taxon>Mucoromycotina</taxon>
        <taxon>Mucoromycetes</taxon>
        <taxon>Mucorales</taxon>
        <taxon>Lichtheimiaceae</taxon>
        <taxon>Phascolomyces</taxon>
    </lineage>
</organism>
<gene>
    <name evidence="2" type="ORF">BDA99DRAFT_524846</name>
</gene>
<keyword evidence="3" id="KW-1185">Reference proteome</keyword>
<sequence length="384" mass="43814">MEVAFPSTFIALSSYLIVGSVWQATRSRKYYGRYAIIFFASTFSLIISSTYLAYITGIGYDSIASSMVRVFFDTMFIPLINCLFFEFCRTLIVDAAKNETTYTIDTAAGNKIIDSNNNSGTIPTKAIYAIYTIYVTYLYTFVVAIVAIAFCAMEANNLDAYGNYYMFDLSLVNLEMFKEFGIWAYELFIFIVLILAYNQLRSCIKVLSGYIVFLLIVNIASTVYFSLRINDVCTFFTCNMINFVANYLVGHIGLIYALYISPRYLPSQPKQQTVPLVNQQYFTYTPVPQQQQYFASSPQPPQMFISTTPGSSSPQVYQQQQQYPIVQIPQQQQPGQYQQQQPIILQLPISQQPMNNDFQQQQQYPIVQLQQAPAGNNYYATSQQ</sequence>
<feature type="transmembrane region" description="Helical" evidence="1">
    <location>
        <begin position="128"/>
        <end position="150"/>
    </location>
</feature>
<comment type="caution">
    <text evidence="2">The sequence shown here is derived from an EMBL/GenBank/DDBJ whole genome shotgun (WGS) entry which is preliminary data.</text>
</comment>